<dbReference type="RefSeq" id="WP_147121206.1">
    <property type="nucleotide sequence ID" value="NZ_VOPY01000001.1"/>
</dbReference>
<evidence type="ECO:0000313" key="2">
    <source>
        <dbReference type="Proteomes" id="UP000321129"/>
    </source>
</evidence>
<accession>A0A5C6ULG0</accession>
<dbReference type="NCBIfam" id="TIGR03982">
    <property type="entry name" value="TIGR03982 family His-Xaa-Ser system protein"/>
    <property type="match status" value="1"/>
</dbReference>
<dbReference type="OrthoDB" id="6882278at2"/>
<sequence length="97" mass="11118">MAYHQERYGKLVEDCDGAMRVHYQAKRGISLNPGAEASKAVSSAEVGLIVCQDYDLYQKWLMQWGLRENELALMRLNAVEERASDLSEVVKTHEIRF</sequence>
<protein>
    <submittedName>
        <fullName evidence="1">Uncharacterized protein</fullName>
    </submittedName>
</protein>
<reference evidence="1 2" key="1">
    <citation type="submission" date="2019-08" db="EMBL/GenBank/DDBJ databases">
        <title>Sphingorhabdus soil sp. nov., isolated from arctic soil.</title>
        <authorList>
            <person name="Liu Y."/>
        </authorList>
    </citation>
    <scope>NUCLEOTIDE SEQUENCE [LARGE SCALE GENOMIC DNA]</scope>
    <source>
        <strain evidence="1 2">D-2Q-5-6</strain>
    </source>
</reference>
<keyword evidence="2" id="KW-1185">Reference proteome</keyword>
<proteinExistence type="predicted"/>
<dbReference type="InterPro" id="IPR023814">
    <property type="entry name" value="His-Xaa-Ser_sys"/>
</dbReference>
<comment type="caution">
    <text evidence="1">The sequence shown here is derived from an EMBL/GenBank/DDBJ whole genome shotgun (WGS) entry which is preliminary data.</text>
</comment>
<gene>
    <name evidence="1" type="ORF">FSZ31_01000</name>
</gene>
<name>A0A5C6ULG0_9SPHN</name>
<dbReference type="Proteomes" id="UP000321129">
    <property type="component" value="Unassembled WGS sequence"/>
</dbReference>
<organism evidence="1 2">
    <name type="scientific">Flavisphingopyxis soli</name>
    <dbReference type="NCBI Taxonomy" id="2601267"/>
    <lineage>
        <taxon>Bacteria</taxon>
        <taxon>Pseudomonadati</taxon>
        <taxon>Pseudomonadota</taxon>
        <taxon>Alphaproteobacteria</taxon>
        <taxon>Sphingomonadales</taxon>
        <taxon>Sphingopyxidaceae</taxon>
        <taxon>Flavisphingopyxis</taxon>
    </lineage>
</organism>
<dbReference type="EMBL" id="VOPY01000001">
    <property type="protein sequence ID" value="TXC73370.1"/>
    <property type="molecule type" value="Genomic_DNA"/>
</dbReference>
<evidence type="ECO:0000313" key="1">
    <source>
        <dbReference type="EMBL" id="TXC73370.1"/>
    </source>
</evidence>
<dbReference type="AlphaFoldDB" id="A0A5C6ULG0"/>